<sequence>MPESPLFPADILQDNGALVHHNLNGSFSDSRYIKNKRDVRELQGEVVIAHEHRHYIDYHLTNYGSWLSRFWDQFKQGVPDLLVRGGRIPVPVTYFDDDTIVRALGLDRPDLTTPAGMAVRIASNHALRVERDYLISESWARAFNGPSQMEALATVFEVGPAEHFARGPLVANALMTMPRDQATWQRQYTWFGDVLAALGIRDVIKIGEDHQAVSTRIWGPFLLAAMMGKFSRLFAKELNAEPKLFGEIMPAGRLHAILNYAHQKRVRDLDDPDLAWDIVNDACLDLYGESVLESLSADIEFWEKRLMHGLQDIESLNPFMLGLIAHLETRKSVAARFAENPSSLYDPIEYWDKSQVGAHVLPEFMLASSAGFESIPDGYIQTSSMFYSSPDGDRANFIKPRVASAQHRELQAADEEATAISRFLISGARSRTWVGPERDRVRAWLQSRVDIRVIGPFG</sequence>
<proteinExistence type="predicted"/>
<accession>A0ABN3UNX4</accession>
<dbReference type="Proteomes" id="UP001501326">
    <property type="component" value="Unassembled WGS sequence"/>
</dbReference>
<reference evidence="1 2" key="1">
    <citation type="journal article" date="2019" name="Int. J. Syst. Evol. Microbiol.">
        <title>The Global Catalogue of Microorganisms (GCM) 10K type strain sequencing project: providing services to taxonomists for standard genome sequencing and annotation.</title>
        <authorList>
            <consortium name="The Broad Institute Genomics Platform"/>
            <consortium name="The Broad Institute Genome Sequencing Center for Infectious Disease"/>
            <person name="Wu L."/>
            <person name="Ma J."/>
        </authorList>
    </citation>
    <scope>NUCLEOTIDE SEQUENCE [LARGE SCALE GENOMIC DNA]</scope>
    <source>
        <strain evidence="1 2">JCM 16378</strain>
    </source>
</reference>
<gene>
    <name evidence="1" type="ORF">GCM10009867_21040</name>
</gene>
<protein>
    <submittedName>
        <fullName evidence="1">Uncharacterized protein</fullName>
    </submittedName>
</protein>
<dbReference type="EMBL" id="BAAARN010000001">
    <property type="protein sequence ID" value="GAA2736411.1"/>
    <property type="molecule type" value="Genomic_DNA"/>
</dbReference>
<keyword evidence="2" id="KW-1185">Reference proteome</keyword>
<evidence type="ECO:0000313" key="2">
    <source>
        <dbReference type="Proteomes" id="UP001501326"/>
    </source>
</evidence>
<comment type="caution">
    <text evidence="1">The sequence shown here is derived from an EMBL/GenBank/DDBJ whole genome shotgun (WGS) entry which is preliminary data.</text>
</comment>
<evidence type="ECO:0000313" key="1">
    <source>
        <dbReference type="EMBL" id="GAA2736411.1"/>
    </source>
</evidence>
<organism evidence="1 2">
    <name type="scientific">Pedococcus aerophilus</name>
    <dbReference type="NCBI Taxonomy" id="436356"/>
    <lineage>
        <taxon>Bacteria</taxon>
        <taxon>Bacillati</taxon>
        <taxon>Actinomycetota</taxon>
        <taxon>Actinomycetes</taxon>
        <taxon>Micrococcales</taxon>
        <taxon>Intrasporangiaceae</taxon>
        <taxon>Pedococcus</taxon>
    </lineage>
</organism>
<name>A0ABN3UNX4_9MICO</name>